<dbReference type="InterPro" id="IPR035902">
    <property type="entry name" value="Nuc_phospho_transferase"/>
</dbReference>
<name>A0A835EAX3_9POAL</name>
<accession>A0A835EAX3</accession>
<evidence type="ECO:0000313" key="5">
    <source>
        <dbReference type="Proteomes" id="UP000636709"/>
    </source>
</evidence>
<reference evidence="4" key="1">
    <citation type="submission" date="2020-07" db="EMBL/GenBank/DDBJ databases">
        <title>Genome sequence and genetic diversity analysis of an under-domesticated orphan crop, white fonio (Digitaria exilis).</title>
        <authorList>
            <person name="Bennetzen J.L."/>
            <person name="Chen S."/>
            <person name="Ma X."/>
            <person name="Wang X."/>
            <person name="Yssel A.E.J."/>
            <person name="Chaluvadi S.R."/>
            <person name="Johnson M."/>
            <person name="Gangashetty P."/>
            <person name="Hamidou F."/>
            <person name="Sanogo M.D."/>
            <person name="Zwaenepoel A."/>
            <person name="Wallace J."/>
            <person name="Van De Peer Y."/>
            <person name="Van Deynze A."/>
        </authorList>
    </citation>
    <scope>NUCLEOTIDE SEQUENCE</scope>
    <source>
        <tissue evidence="4">Leaves</tissue>
    </source>
</reference>
<dbReference type="PANTHER" id="PTHR11922">
    <property type="entry name" value="GMP SYNTHASE-RELATED"/>
    <property type="match status" value="1"/>
</dbReference>
<comment type="caution">
    <text evidence="4">The sequence shown here is derived from an EMBL/GenBank/DDBJ whole genome shotgun (WGS) entry which is preliminary data.</text>
</comment>
<evidence type="ECO:0000313" key="4">
    <source>
        <dbReference type="EMBL" id="KAF8677119.1"/>
    </source>
</evidence>
<evidence type="ECO:0000256" key="3">
    <source>
        <dbReference type="SAM" id="MobiDB-lite"/>
    </source>
</evidence>
<proteinExistence type="predicted"/>
<dbReference type="EMBL" id="JACEFO010002150">
    <property type="protein sequence ID" value="KAF8677119.1"/>
    <property type="molecule type" value="Genomic_DNA"/>
</dbReference>
<evidence type="ECO:0000256" key="2">
    <source>
        <dbReference type="ARBA" id="ARBA00022679"/>
    </source>
</evidence>
<dbReference type="GO" id="GO:0016757">
    <property type="term" value="F:glycosyltransferase activity"/>
    <property type="evidence" value="ECO:0007669"/>
    <property type="project" value="UniProtKB-KW"/>
</dbReference>
<organism evidence="4 5">
    <name type="scientific">Digitaria exilis</name>
    <dbReference type="NCBI Taxonomy" id="1010633"/>
    <lineage>
        <taxon>Eukaryota</taxon>
        <taxon>Viridiplantae</taxon>
        <taxon>Streptophyta</taxon>
        <taxon>Embryophyta</taxon>
        <taxon>Tracheophyta</taxon>
        <taxon>Spermatophyta</taxon>
        <taxon>Magnoliopsida</taxon>
        <taxon>Liliopsida</taxon>
        <taxon>Poales</taxon>
        <taxon>Poaceae</taxon>
        <taxon>PACMAD clade</taxon>
        <taxon>Panicoideae</taxon>
        <taxon>Panicodae</taxon>
        <taxon>Paniceae</taxon>
        <taxon>Anthephorinae</taxon>
        <taxon>Digitaria</taxon>
    </lineage>
</organism>
<feature type="region of interest" description="Disordered" evidence="3">
    <location>
        <begin position="1"/>
        <end position="22"/>
    </location>
</feature>
<dbReference type="GO" id="GO:0005829">
    <property type="term" value="C:cytosol"/>
    <property type="evidence" value="ECO:0007669"/>
    <property type="project" value="TreeGrafter"/>
</dbReference>
<dbReference type="Proteomes" id="UP000636709">
    <property type="component" value="Unassembled WGS sequence"/>
</dbReference>
<evidence type="ECO:0008006" key="6">
    <source>
        <dbReference type="Google" id="ProtNLM"/>
    </source>
</evidence>
<dbReference type="OrthoDB" id="2013632at2759"/>
<keyword evidence="1" id="KW-0328">Glycosyltransferase</keyword>
<dbReference type="PANTHER" id="PTHR11922:SF1">
    <property type="entry name" value="ANTHRANILATE PHOSPHORIBOSYLTRANSFERASE"/>
    <property type="match status" value="1"/>
</dbReference>
<gene>
    <name evidence="4" type="ORF">HU200_046586</name>
</gene>
<evidence type="ECO:0000256" key="1">
    <source>
        <dbReference type="ARBA" id="ARBA00022676"/>
    </source>
</evidence>
<dbReference type="SUPFAM" id="SSF52418">
    <property type="entry name" value="Nucleoside phosphorylase/phosphoribosyltransferase catalytic domain"/>
    <property type="match status" value="1"/>
</dbReference>
<protein>
    <recommendedName>
        <fullName evidence="6">Anthranilate phosphoribosyltransferase</fullName>
    </recommendedName>
</protein>
<keyword evidence="5" id="KW-1185">Reference proteome</keyword>
<dbReference type="GO" id="GO:0003921">
    <property type="term" value="F:GMP synthase activity"/>
    <property type="evidence" value="ECO:0007669"/>
    <property type="project" value="TreeGrafter"/>
</dbReference>
<dbReference type="AlphaFoldDB" id="A0A835EAX3"/>
<keyword evidence="2" id="KW-0808">Transferase</keyword>
<sequence length="502" mass="54536">MNSLLRPPLPGPSLLARRRVSPSPAGERVGLAAVVVVGGRRRCRRGLAVVAASAAPSWMEEAGLELLEEGVRRNPSVSDSYRPVGLPRPNATVLEAQARVCTGPGQTRPLGEEQAMRVLDTILRSAMGELKEEPVSSAQLGYEEVQCVLKDILPIGSSSGSTVVSEALLAAFLIGQRMNRETDRELKAYCLAFDDELGPPPIADVKSLTHYGEPYDGNTRFFRSTLFVAAVRACYGESCLLHGVEWMPPKGGITEGQMLKFMGANIHLSPTQAKTLLEDENAGFAFLNLQEACPPLYSIISLREHIKKRPPLATSEKVQQFVRARGRESMIAGFYHEGYEDPLLMLMRRRTVHAGLVVKGEEGALSMTTKERSAHASKGLPVNHCSGFRTPNNINSSEADGIPRESFRVIVNAQELGFESTETPRTDRSVLKNLELGLAALGGQKGAAYDRIVLNAAMADHLLGCSGAEDINTALDRAREAIDSGKALRRLMSYIKISHKVT</sequence>
<dbReference type="FunFam" id="3.40.1030.10:FF:000005">
    <property type="entry name" value="Anthranilate phosphoribosyltransferase"/>
    <property type="match status" value="1"/>
</dbReference>
<dbReference type="Gene3D" id="3.40.1030.10">
    <property type="entry name" value="Nucleoside phosphorylase/phosphoribosyltransferase catalytic domain"/>
    <property type="match status" value="1"/>
</dbReference>